<evidence type="ECO:0000313" key="3">
    <source>
        <dbReference type="Proteomes" id="UP001148838"/>
    </source>
</evidence>
<proteinExistence type="predicted"/>
<name>A0ABQ8TM41_PERAM</name>
<evidence type="ECO:0000256" key="1">
    <source>
        <dbReference type="SAM" id="MobiDB-lite"/>
    </source>
</evidence>
<accession>A0ABQ8TM41</accession>
<organism evidence="2 3">
    <name type="scientific">Periplaneta americana</name>
    <name type="common">American cockroach</name>
    <name type="synonym">Blatta americana</name>
    <dbReference type="NCBI Taxonomy" id="6978"/>
    <lineage>
        <taxon>Eukaryota</taxon>
        <taxon>Metazoa</taxon>
        <taxon>Ecdysozoa</taxon>
        <taxon>Arthropoda</taxon>
        <taxon>Hexapoda</taxon>
        <taxon>Insecta</taxon>
        <taxon>Pterygota</taxon>
        <taxon>Neoptera</taxon>
        <taxon>Polyneoptera</taxon>
        <taxon>Dictyoptera</taxon>
        <taxon>Blattodea</taxon>
        <taxon>Blattoidea</taxon>
        <taxon>Blattidae</taxon>
        <taxon>Blattinae</taxon>
        <taxon>Periplaneta</taxon>
    </lineage>
</organism>
<dbReference type="EMBL" id="JAJSOF020000006">
    <property type="protein sequence ID" value="KAJ4446986.1"/>
    <property type="molecule type" value="Genomic_DNA"/>
</dbReference>
<feature type="region of interest" description="Disordered" evidence="1">
    <location>
        <begin position="403"/>
        <end position="450"/>
    </location>
</feature>
<dbReference type="Proteomes" id="UP001148838">
    <property type="component" value="Unassembled WGS sequence"/>
</dbReference>
<reference evidence="2 3" key="1">
    <citation type="journal article" date="2022" name="Allergy">
        <title>Genome assembly and annotation of Periplaneta americana reveal a comprehensive cockroach allergen profile.</title>
        <authorList>
            <person name="Wang L."/>
            <person name="Xiong Q."/>
            <person name="Saelim N."/>
            <person name="Wang L."/>
            <person name="Nong W."/>
            <person name="Wan A.T."/>
            <person name="Shi M."/>
            <person name="Liu X."/>
            <person name="Cao Q."/>
            <person name="Hui J.H.L."/>
            <person name="Sookrung N."/>
            <person name="Leung T.F."/>
            <person name="Tungtrongchitr A."/>
            <person name="Tsui S.K.W."/>
        </authorList>
    </citation>
    <scope>NUCLEOTIDE SEQUENCE [LARGE SCALE GENOMIC DNA]</scope>
    <source>
        <strain evidence="2">PWHHKU_190912</strain>
    </source>
</reference>
<protein>
    <submittedName>
        <fullName evidence="2">Uncharacterized protein</fullName>
    </submittedName>
</protein>
<sequence>MDVLAHNGREVGMGRVELDMQPPPREQWSSEHCTLGLASLTHRSLAAPVCIQCYWRVCFLPHESAFCHALFTRNPFQSVLTTTSLEYAIRKVQDNRQGLDLNGLYQLLVYADDNILGENPQAIRENVGILLEAICSQKSRILEFIKQLYYRLFCGCETWTLTLREEQRFRKIFEAKKDEVPADWRQLHNVELHALYSSSDIMRNIECRRLRWIGHVARMGQSRNAYRVSSLRWPFDTPDALGRPPWISQSMVFGDPAKEPTPLPTGGVAYTSDRLRGECGGGCCGGMVHGLRGMMGQVVRVLGLRSVRRGCGHWAATHSGVHNRPQFASVASTSVSKERPTSSTTINTDNSNFSTAISEWLDESSKASKNEPEYRSISDIKASKDSALWRVYVLKNSVRFPWDNQDEPLPTKERQEPMRWEGIDADSDMQPMEWDPLTNPVEHQDSRQWN</sequence>
<evidence type="ECO:0000313" key="2">
    <source>
        <dbReference type="EMBL" id="KAJ4446986.1"/>
    </source>
</evidence>
<keyword evidence="3" id="KW-1185">Reference proteome</keyword>
<feature type="compositionally biased region" description="Basic and acidic residues" evidence="1">
    <location>
        <begin position="409"/>
        <end position="422"/>
    </location>
</feature>
<gene>
    <name evidence="2" type="ORF">ANN_28288</name>
</gene>
<comment type="caution">
    <text evidence="2">The sequence shown here is derived from an EMBL/GenBank/DDBJ whole genome shotgun (WGS) entry which is preliminary data.</text>
</comment>